<evidence type="ECO:0000313" key="3">
    <source>
        <dbReference type="Proteomes" id="UP001156666"/>
    </source>
</evidence>
<name>A0AA37SPR1_9BACT</name>
<gene>
    <name evidence="2" type="ORF">GCM10007940_23550</name>
</gene>
<keyword evidence="3" id="KW-1185">Reference proteome</keyword>
<reference evidence="2" key="1">
    <citation type="journal article" date="2014" name="Int. J. Syst. Evol. Microbiol.">
        <title>Complete genome sequence of Corynebacterium casei LMG S-19264T (=DSM 44701T), isolated from a smear-ripened cheese.</title>
        <authorList>
            <consortium name="US DOE Joint Genome Institute (JGI-PGF)"/>
            <person name="Walter F."/>
            <person name="Albersmeier A."/>
            <person name="Kalinowski J."/>
            <person name="Ruckert C."/>
        </authorList>
    </citation>
    <scope>NUCLEOTIDE SEQUENCE</scope>
    <source>
        <strain evidence="2">NBRC 108769</strain>
    </source>
</reference>
<sequence>MEDNRQYMVEFDVYYQIDGEFESKIPSQRDAISRLFAQGKLLSYSLSKERTKLWGVFLVSSESELIQLIEKLPLTRFMDYDYNELLFHNGLSLIPTMSLN</sequence>
<dbReference type="AlphaFoldDB" id="A0AA37SPR1"/>
<reference evidence="2" key="2">
    <citation type="submission" date="2023-01" db="EMBL/GenBank/DDBJ databases">
        <title>Draft genome sequence of Portibacter lacus strain NBRC 108769.</title>
        <authorList>
            <person name="Sun Q."/>
            <person name="Mori K."/>
        </authorList>
    </citation>
    <scope>NUCLEOTIDE SEQUENCE</scope>
    <source>
        <strain evidence="2">NBRC 108769</strain>
    </source>
</reference>
<protein>
    <recommendedName>
        <fullName evidence="1">Muconolactone isomerase domain-containing protein</fullName>
    </recommendedName>
</protein>
<proteinExistence type="predicted"/>
<evidence type="ECO:0000259" key="1">
    <source>
        <dbReference type="Pfam" id="PF02426"/>
    </source>
</evidence>
<dbReference type="EMBL" id="BSOH01000014">
    <property type="protein sequence ID" value="GLR17740.1"/>
    <property type="molecule type" value="Genomic_DNA"/>
</dbReference>
<dbReference type="Proteomes" id="UP001156666">
    <property type="component" value="Unassembled WGS sequence"/>
</dbReference>
<dbReference type="Gene3D" id="3.30.70.1060">
    <property type="entry name" value="Dimeric alpha+beta barrel"/>
    <property type="match status" value="1"/>
</dbReference>
<dbReference type="RefSeq" id="WP_235291418.1">
    <property type="nucleotide sequence ID" value="NZ_BSOH01000014.1"/>
</dbReference>
<evidence type="ECO:0000313" key="2">
    <source>
        <dbReference type="EMBL" id="GLR17740.1"/>
    </source>
</evidence>
<dbReference type="InterPro" id="IPR026029">
    <property type="entry name" value="MLI_dom"/>
</dbReference>
<accession>A0AA37SPR1</accession>
<organism evidence="2 3">
    <name type="scientific">Portibacter lacus</name>
    <dbReference type="NCBI Taxonomy" id="1099794"/>
    <lineage>
        <taxon>Bacteria</taxon>
        <taxon>Pseudomonadati</taxon>
        <taxon>Bacteroidota</taxon>
        <taxon>Saprospiria</taxon>
        <taxon>Saprospirales</taxon>
        <taxon>Haliscomenobacteraceae</taxon>
        <taxon>Portibacter</taxon>
    </lineage>
</organism>
<feature type="domain" description="Muconolactone isomerase" evidence="1">
    <location>
        <begin position="19"/>
        <end position="87"/>
    </location>
</feature>
<comment type="caution">
    <text evidence="2">The sequence shown here is derived from an EMBL/GenBank/DDBJ whole genome shotgun (WGS) entry which is preliminary data.</text>
</comment>
<dbReference type="Pfam" id="PF02426">
    <property type="entry name" value="MIase"/>
    <property type="match status" value="1"/>
</dbReference>